<dbReference type="OrthoDB" id="9806345at2"/>
<evidence type="ECO:0000256" key="3">
    <source>
        <dbReference type="ARBA" id="ARBA00022777"/>
    </source>
</evidence>
<dbReference type="InterPro" id="IPR004007">
    <property type="entry name" value="DhaL_dom"/>
</dbReference>
<dbReference type="PROSITE" id="PS51480">
    <property type="entry name" value="DHAL"/>
    <property type="match status" value="1"/>
</dbReference>
<feature type="domain" description="DhaK" evidence="6">
    <location>
        <begin position="7"/>
        <end position="327"/>
    </location>
</feature>
<evidence type="ECO:0000313" key="7">
    <source>
        <dbReference type="EMBL" id="BAT27735.1"/>
    </source>
</evidence>
<dbReference type="SMART" id="SM01120">
    <property type="entry name" value="Dak2"/>
    <property type="match status" value="1"/>
</dbReference>
<keyword evidence="4" id="KW-0067">ATP-binding</keyword>
<dbReference type="InterPro" id="IPR050861">
    <property type="entry name" value="Dihydroxyacetone_Kinase"/>
</dbReference>
<dbReference type="SUPFAM" id="SSF101473">
    <property type="entry name" value="DhaL-like"/>
    <property type="match status" value="1"/>
</dbReference>
<dbReference type="EMBL" id="LC066375">
    <property type="protein sequence ID" value="BAT27735.1"/>
    <property type="molecule type" value="Genomic_DNA"/>
</dbReference>
<dbReference type="FunFam" id="3.40.50.10440:FF:000001">
    <property type="entry name" value="Dihydroxyacetone kinase, DhaK subunit"/>
    <property type="match status" value="1"/>
</dbReference>
<dbReference type="AlphaFoldDB" id="A0A0P0Z190"/>
<evidence type="ECO:0000259" key="6">
    <source>
        <dbReference type="PROSITE" id="PS51481"/>
    </source>
</evidence>
<dbReference type="Gene3D" id="3.40.50.10440">
    <property type="entry name" value="Dihydroxyacetone kinase, domain 1"/>
    <property type="match status" value="1"/>
</dbReference>
<dbReference type="InterPro" id="IPR004006">
    <property type="entry name" value="DhaK_dom"/>
</dbReference>
<dbReference type="GO" id="GO:0005829">
    <property type="term" value="C:cytosol"/>
    <property type="evidence" value="ECO:0007669"/>
    <property type="project" value="TreeGrafter"/>
</dbReference>
<evidence type="ECO:0000256" key="2">
    <source>
        <dbReference type="ARBA" id="ARBA00022741"/>
    </source>
</evidence>
<dbReference type="PROSITE" id="PS51481">
    <property type="entry name" value="DHAK"/>
    <property type="match status" value="1"/>
</dbReference>
<name>A0A0P0Z190_9HYPH</name>
<dbReference type="Gene3D" id="1.25.40.340">
    <property type="match status" value="1"/>
</dbReference>
<keyword evidence="1" id="KW-0808">Transferase</keyword>
<keyword evidence="2" id="KW-0547">Nucleotide-binding</keyword>
<dbReference type="GO" id="GO:0004371">
    <property type="term" value="F:glycerone kinase activity"/>
    <property type="evidence" value="ECO:0007669"/>
    <property type="project" value="InterPro"/>
</dbReference>
<dbReference type="Pfam" id="PF02733">
    <property type="entry name" value="Dak1"/>
    <property type="match status" value="1"/>
</dbReference>
<dbReference type="Pfam" id="PF02734">
    <property type="entry name" value="Dak2"/>
    <property type="match status" value="1"/>
</dbReference>
<dbReference type="InterPro" id="IPR036117">
    <property type="entry name" value="DhaL_dom_sf"/>
</dbReference>
<dbReference type="GO" id="GO:0005524">
    <property type="term" value="F:ATP binding"/>
    <property type="evidence" value="ECO:0007669"/>
    <property type="project" value="UniProtKB-KW"/>
</dbReference>
<organism evidence="7">
    <name type="scientific">Aureimonas frigidaquae</name>
    <dbReference type="NCBI Taxonomy" id="424757"/>
    <lineage>
        <taxon>Bacteria</taxon>
        <taxon>Pseudomonadati</taxon>
        <taxon>Pseudomonadota</taxon>
        <taxon>Alphaproteobacteria</taxon>
        <taxon>Hyphomicrobiales</taxon>
        <taxon>Aurantimonadaceae</taxon>
        <taxon>Aureimonas</taxon>
    </lineage>
</organism>
<dbReference type="Gene3D" id="3.30.1180.20">
    <property type="entry name" value="Dihydroxyacetone kinase, domain 2"/>
    <property type="match status" value="1"/>
</dbReference>
<dbReference type="PANTHER" id="PTHR28629">
    <property type="entry name" value="TRIOKINASE/FMN CYCLASE"/>
    <property type="match status" value="1"/>
</dbReference>
<evidence type="ECO:0000259" key="5">
    <source>
        <dbReference type="PROSITE" id="PS51480"/>
    </source>
</evidence>
<evidence type="ECO:0000256" key="1">
    <source>
        <dbReference type="ARBA" id="ARBA00022679"/>
    </source>
</evidence>
<accession>A0A0P0Z190</accession>
<proteinExistence type="predicted"/>
<evidence type="ECO:0000256" key="4">
    <source>
        <dbReference type="ARBA" id="ARBA00022840"/>
    </source>
</evidence>
<dbReference type="PANTHER" id="PTHR28629:SF4">
    <property type="entry name" value="TRIOKINASE_FMN CYCLASE"/>
    <property type="match status" value="1"/>
</dbReference>
<keyword evidence="3 7" id="KW-0418">Kinase</keyword>
<reference evidence="7" key="1">
    <citation type="journal article" date="2015" name="Proc. Natl. Acad. Sci. U.S.A.">
        <title>Bacterial clade with the ribosomal RNA operon on a small plasmid rather than the chromosome.</title>
        <authorList>
            <person name="Anda M."/>
            <person name="Ohtsubo Y."/>
            <person name="Okubo T."/>
            <person name="Sugawara M."/>
            <person name="Nagata Y."/>
            <person name="Tsuda M."/>
            <person name="Minamisawa K."/>
            <person name="Mitsui H."/>
        </authorList>
    </citation>
    <scope>NUCLEOTIDE SEQUENCE</scope>
    <source>
        <strain evidence="7">JCM 14755</strain>
    </source>
</reference>
<sequence length="548" mass="55889">MKRFIRTRDTVVTDAIEGLLAGSDGRGLTRLDGFPDLRVVLRADWSGDRVALVSGGGSGHEPAHAGYVGEGMLTAAICGAPFASPSVDAVLAAIRAVTGAAGCLLIVKNYTGDRLNFGLAAELARGAGLKVEMVIVGDDVALPDNPQPRGIAGTLFVHKLAGAHAASGAPLADVAATARAVASATASLGLSLTGCHPIGTDLADRIGPQQLELGLGIHGEPGAETRPLEPVDALVDLVAARLLDAVRPRPEDRFALMVNDLGTSGPLEMNIVMRAVARSALAPHVSHLVGPAPLMTALDMHGFSLSLLRLDPQRTRLLEAPAAPRAWPPAAPMRIEVVPVPLPAGLVRKAAPASSDPVLRSILSTIARTLQDNERSMDELDAKVGDGDAGSTFALAGRSVAAELDTLPLADGAALMRAIADLLMRSAGGSSGVLMATMAAAASIEFAQSQNWARAFAAGVERLRQNGGARPGDRTMLDALQPAADSLLAGGSLSDAARAARAGADATAAMSHAGAGRSSYLGARNLTGIPDPGAEMVARVFEAVAGRG</sequence>
<dbReference type="SUPFAM" id="SSF82549">
    <property type="entry name" value="DAK1/DegV-like"/>
    <property type="match status" value="1"/>
</dbReference>
<feature type="domain" description="DhaL" evidence="5">
    <location>
        <begin position="357"/>
        <end position="546"/>
    </location>
</feature>
<dbReference type="GO" id="GO:0019563">
    <property type="term" value="P:glycerol catabolic process"/>
    <property type="evidence" value="ECO:0007669"/>
    <property type="project" value="TreeGrafter"/>
</dbReference>
<protein>
    <submittedName>
        <fullName evidence="7">Dihydroxyacetone kinase</fullName>
    </submittedName>
</protein>
<dbReference type="RefSeq" id="WP_062226755.1">
    <property type="nucleotide sequence ID" value="NZ_BBWR01000003.1"/>
</dbReference>